<name>A0A2W7MW31_9RHOB</name>
<sequence>MPNLMEMTPEEITDRLRITAIAQQNDAFRLRMVGRGGPLAPEGRVVVTRSIADMGRDFQTEAILAVSQDKTFTEENDPYGDHCFGAVMVEGRKVWWKIDLYDTAYEYGSEDAANTDVTRRVLTIMFPEDY</sequence>
<proteinExistence type="predicted"/>
<accession>A0A2W7MW31</accession>
<dbReference type="AlphaFoldDB" id="A0A2W7MW31"/>
<gene>
    <name evidence="1" type="ORF">LX81_03829</name>
</gene>
<dbReference type="OrthoDB" id="1495368at2"/>
<organism evidence="1 2">
    <name type="scientific">Palleronia aestuarii</name>
    <dbReference type="NCBI Taxonomy" id="568105"/>
    <lineage>
        <taxon>Bacteria</taxon>
        <taxon>Pseudomonadati</taxon>
        <taxon>Pseudomonadota</taxon>
        <taxon>Alphaproteobacteria</taxon>
        <taxon>Rhodobacterales</taxon>
        <taxon>Roseobacteraceae</taxon>
        <taxon>Palleronia</taxon>
    </lineage>
</organism>
<evidence type="ECO:0000313" key="2">
    <source>
        <dbReference type="Proteomes" id="UP000248916"/>
    </source>
</evidence>
<dbReference type="EMBL" id="QKZL01000029">
    <property type="protein sequence ID" value="PZX11753.1"/>
    <property type="molecule type" value="Genomic_DNA"/>
</dbReference>
<reference evidence="1 2" key="1">
    <citation type="submission" date="2018-06" db="EMBL/GenBank/DDBJ databases">
        <title>Genomic Encyclopedia of Archaeal and Bacterial Type Strains, Phase II (KMG-II): from individual species to whole genera.</title>
        <authorList>
            <person name="Goeker M."/>
        </authorList>
    </citation>
    <scope>NUCLEOTIDE SEQUENCE [LARGE SCALE GENOMIC DNA]</scope>
    <source>
        <strain evidence="1 2">DSM 22009</strain>
    </source>
</reference>
<dbReference type="Pfam" id="PF12599">
    <property type="entry name" value="DUF3768"/>
    <property type="match status" value="1"/>
</dbReference>
<dbReference type="RefSeq" id="WP_111538842.1">
    <property type="nucleotide sequence ID" value="NZ_QKZL01000029.1"/>
</dbReference>
<dbReference type="Proteomes" id="UP000248916">
    <property type="component" value="Unassembled WGS sequence"/>
</dbReference>
<evidence type="ECO:0000313" key="1">
    <source>
        <dbReference type="EMBL" id="PZX11753.1"/>
    </source>
</evidence>
<comment type="caution">
    <text evidence="1">The sequence shown here is derived from an EMBL/GenBank/DDBJ whole genome shotgun (WGS) entry which is preliminary data.</text>
</comment>
<protein>
    <submittedName>
        <fullName evidence="1">Uncharacterized protein DUF3768</fullName>
    </submittedName>
</protein>
<keyword evidence="2" id="KW-1185">Reference proteome</keyword>
<dbReference type="InterPro" id="IPR022243">
    <property type="entry name" value="DUF3768"/>
</dbReference>